<sequence>MADSDTKFKELSAHVRAHAEMQVTPPVAPVRLLSFHMTSPHIDPNLDPFLSSQTSLGPRSHEEFEEGPGIEDIDVQINMERNSAPHEPLFTAQQGREMKFQRTLTAKSDVKADQFLQGTQPAEHMFQLFLQMLQMSNIIELIANDLTRKYCLPDTVKKTAQDYVSAAILAPNIQAHKAPGLVAAVITVMRNLGVQDLPPQHETGWCAMLELVIAKALTDMRCYVKAQIGSSIADQKENCNDITILTNSSIGTTKAQSTLVLQMWLAFLLTPGMLLGE</sequence>
<dbReference type="AlphaFoldDB" id="A0A284RSN9"/>
<protein>
    <submittedName>
        <fullName evidence="1">Uncharacterized protein</fullName>
    </submittedName>
</protein>
<accession>A0A284RSN9</accession>
<dbReference type="Proteomes" id="UP000219338">
    <property type="component" value="Unassembled WGS sequence"/>
</dbReference>
<dbReference type="EMBL" id="FUEG01000015">
    <property type="protein sequence ID" value="SJL11782.1"/>
    <property type="molecule type" value="Genomic_DNA"/>
</dbReference>
<evidence type="ECO:0000313" key="1">
    <source>
        <dbReference type="EMBL" id="SJL11782.1"/>
    </source>
</evidence>
<name>A0A284RSN9_ARMOS</name>
<organism evidence="1 2">
    <name type="scientific">Armillaria ostoyae</name>
    <name type="common">Armillaria root rot fungus</name>
    <dbReference type="NCBI Taxonomy" id="47428"/>
    <lineage>
        <taxon>Eukaryota</taxon>
        <taxon>Fungi</taxon>
        <taxon>Dikarya</taxon>
        <taxon>Basidiomycota</taxon>
        <taxon>Agaricomycotina</taxon>
        <taxon>Agaricomycetes</taxon>
        <taxon>Agaricomycetidae</taxon>
        <taxon>Agaricales</taxon>
        <taxon>Marasmiineae</taxon>
        <taxon>Physalacriaceae</taxon>
        <taxon>Armillaria</taxon>
    </lineage>
</organism>
<evidence type="ECO:0000313" key="2">
    <source>
        <dbReference type="Proteomes" id="UP000219338"/>
    </source>
</evidence>
<gene>
    <name evidence="1" type="ORF">ARMOST_15191</name>
</gene>
<reference evidence="2" key="1">
    <citation type="journal article" date="2017" name="Nat. Ecol. Evol.">
        <title>Genome expansion and lineage-specific genetic innovations in the forest pathogenic fungi Armillaria.</title>
        <authorList>
            <person name="Sipos G."/>
            <person name="Prasanna A.N."/>
            <person name="Walter M.C."/>
            <person name="O'Connor E."/>
            <person name="Balint B."/>
            <person name="Krizsan K."/>
            <person name="Kiss B."/>
            <person name="Hess J."/>
            <person name="Varga T."/>
            <person name="Slot J."/>
            <person name="Riley R."/>
            <person name="Boka B."/>
            <person name="Rigling D."/>
            <person name="Barry K."/>
            <person name="Lee J."/>
            <person name="Mihaltcheva S."/>
            <person name="LaButti K."/>
            <person name="Lipzen A."/>
            <person name="Waldron R."/>
            <person name="Moloney N.M."/>
            <person name="Sperisen C."/>
            <person name="Kredics L."/>
            <person name="Vagvoelgyi C."/>
            <person name="Patrignani A."/>
            <person name="Fitzpatrick D."/>
            <person name="Nagy I."/>
            <person name="Doyle S."/>
            <person name="Anderson J.B."/>
            <person name="Grigoriev I.V."/>
            <person name="Gueldener U."/>
            <person name="Muensterkoetter M."/>
            <person name="Nagy L.G."/>
        </authorList>
    </citation>
    <scope>NUCLEOTIDE SEQUENCE [LARGE SCALE GENOMIC DNA]</scope>
    <source>
        <strain evidence="2">C18/9</strain>
    </source>
</reference>
<proteinExistence type="predicted"/>
<keyword evidence="2" id="KW-1185">Reference proteome</keyword>
<dbReference type="OrthoDB" id="3050604at2759"/>